<name>A0A6S6RVS5_9GAMM</name>
<accession>A0A6S6RVS5</accession>
<proteinExistence type="predicted"/>
<gene>
    <name evidence="1" type="ORF">SISI_0077</name>
</gene>
<dbReference type="EMBL" id="CACTJB010000001">
    <property type="protein sequence ID" value="CAA3704679.1"/>
    <property type="molecule type" value="Genomic_DNA"/>
</dbReference>
<comment type="caution">
    <text evidence="1">The sequence shown here is derived from an EMBL/GenBank/DDBJ whole genome shotgun (WGS) entry which is preliminary data.</text>
</comment>
<sequence>MLRYYENDKLQLIKIKLKSLYDSFSKVKEYF</sequence>
<evidence type="ECO:0000313" key="1">
    <source>
        <dbReference type="EMBL" id="CAA3704679.1"/>
    </source>
</evidence>
<protein>
    <submittedName>
        <fullName evidence="1">Uncharacterized protein</fullName>
    </submittedName>
</protein>
<dbReference type="AlphaFoldDB" id="A0A6S6RVS5"/>
<evidence type="ECO:0000313" key="2">
    <source>
        <dbReference type="Proteomes" id="UP000560980"/>
    </source>
</evidence>
<dbReference type="Proteomes" id="UP000560980">
    <property type="component" value="Unassembled WGS sequence"/>
</dbReference>
<reference evidence="1 2" key="1">
    <citation type="submission" date="2019-12" db="EMBL/GenBank/DDBJ databases">
        <authorList>
            <person name="Santos-Garcia D."/>
            <person name="Santos-Garcia D."/>
            <person name="Santos-Garcia D."/>
        </authorList>
    </citation>
    <scope>NUCLEOTIDE SEQUENCE [LARGE SCALE GENOMIC DNA]</scope>
    <source>
        <strain evidence="1">SiSi</strain>
    </source>
</reference>
<organism evidence="1 2">
    <name type="scientific">Candidatus Portiera aleyrodidarum</name>
    <name type="common">primary endosymbiont of Bemisia tabaci</name>
    <dbReference type="NCBI Taxonomy" id="91844"/>
    <lineage>
        <taxon>Bacteria</taxon>
        <taxon>Pseudomonadati</taxon>
        <taxon>Pseudomonadota</taxon>
        <taxon>Gammaproteobacteria</taxon>
        <taxon>Candidatus Johnevansiales</taxon>
        <taxon>Candidatus Johnevansiaceae</taxon>
        <taxon>Candidatus Portiera</taxon>
    </lineage>
</organism>